<reference evidence="10 11" key="1">
    <citation type="submission" date="2023-03" db="EMBL/GenBank/DDBJ databases">
        <title>Genome sequence of Lichtheimia ornata CBS 291.66.</title>
        <authorList>
            <person name="Mohabir J.T."/>
            <person name="Shea T.P."/>
            <person name="Kurbessoian T."/>
            <person name="Berby B."/>
            <person name="Fontaine J."/>
            <person name="Livny J."/>
            <person name="Gnirke A."/>
            <person name="Stajich J.E."/>
            <person name="Cuomo C.A."/>
        </authorList>
    </citation>
    <scope>NUCLEOTIDE SEQUENCE [LARGE SCALE GENOMIC DNA]</scope>
    <source>
        <strain evidence="10">CBS 291.66</strain>
    </source>
</reference>
<evidence type="ECO:0000256" key="7">
    <source>
        <dbReference type="PROSITE-ProRule" id="PRU10141"/>
    </source>
</evidence>
<keyword evidence="6 7" id="KW-0067">ATP-binding</keyword>
<dbReference type="CDD" id="cd06626">
    <property type="entry name" value="STKc_MEKK4"/>
    <property type="match status" value="1"/>
</dbReference>
<dbReference type="Gene3D" id="1.10.510.10">
    <property type="entry name" value="Transferase(Phosphotransferase) domain 1"/>
    <property type="match status" value="1"/>
</dbReference>
<comment type="caution">
    <text evidence="10">The sequence shown here is derived from an EMBL/GenBank/DDBJ whole genome shotgun (WGS) entry which is preliminary data.</text>
</comment>
<feature type="region of interest" description="Disordered" evidence="8">
    <location>
        <begin position="1"/>
        <end position="64"/>
    </location>
</feature>
<evidence type="ECO:0000256" key="1">
    <source>
        <dbReference type="ARBA" id="ARBA00006529"/>
    </source>
</evidence>
<protein>
    <recommendedName>
        <fullName evidence="9">Protein kinase domain-containing protein</fullName>
    </recommendedName>
</protein>
<organism evidence="10 11">
    <name type="scientific">Lichtheimia ornata</name>
    <dbReference type="NCBI Taxonomy" id="688661"/>
    <lineage>
        <taxon>Eukaryota</taxon>
        <taxon>Fungi</taxon>
        <taxon>Fungi incertae sedis</taxon>
        <taxon>Mucoromycota</taxon>
        <taxon>Mucoromycotina</taxon>
        <taxon>Mucoromycetes</taxon>
        <taxon>Mucorales</taxon>
        <taxon>Lichtheimiaceae</taxon>
        <taxon>Lichtheimia</taxon>
    </lineage>
</organism>
<keyword evidence="4 7" id="KW-0547">Nucleotide-binding</keyword>
<dbReference type="InterPro" id="IPR011009">
    <property type="entry name" value="Kinase-like_dom_sf"/>
</dbReference>
<dbReference type="GO" id="GO:0005524">
    <property type="term" value="F:ATP binding"/>
    <property type="evidence" value="ECO:0007669"/>
    <property type="project" value="UniProtKB-UniRule"/>
</dbReference>
<dbReference type="GO" id="GO:0004674">
    <property type="term" value="F:protein serine/threonine kinase activity"/>
    <property type="evidence" value="ECO:0007669"/>
    <property type="project" value="UniProtKB-KW"/>
</dbReference>
<sequence>MTGVRQVRWAEDHQENDNHPRLNNYHDPPPPPPPEQQLHHHHLESNDMHQQQQQQQQQPNGNQETVVGNETAAATTTMTSAQHDPMAWPYNMPNHYVPGAHESAQPSQFNDEYPYSDESSSDLDDDDDFSLYAHEQALAAAAPEIKHERLEWQQMLQSVLLGEVLKSEKKRLSTSDQMKPKKPIQEIWLSLRALLRGRTIAQEQKYLEEGRREINSVIDAVMAFRVTMPTSTTTTAEDEENVLTREDVALEQVAEVLKSVDRIESLYSTRADMIVANPRYGEAEFQARLDALNAWCTITRSLYMQYKILSDWTGSKDLQIARKQHDIPDDTNNNTTTTTATSNSNTTTTPKQQQPTDPSFVERILKESALQDTFDKRTLSALNLLLVKSKRTMIVNNNLFDEMNLPPFINQLRQLAVFPTSLVEEALKLRLEYKGRLNAPPKQMVDAMMDDYRGLVSLACRVKKQYEDLAHPAPGWRLRSDEFIDEDYDEVLMESMRFYFKLITWKLDLERENSFRECEVMEKEWEFFTRTVCQVVDKADEECAVQFCQLTNRLLGDVMQDYISNLKLPPESVDGGIEVKYTKLLHNMRMRARKLLQFARFFTGQFENAAEYVVDGDSLEKLIDCLVDSGHILVLTGTFEGERTYIIASPSLYGREDTIRRLIRTCFAGDKSSPVTPGTPGSTMEQEDYIVVLTPWQNIMWTGQVIELPSVPAINLGMRPRRARLVTGDANGLQSVKAVFWRAVQSSGITIQKEQRAHIPRINKELYKIKMTVFKLANSAIESVATIREQTIGLGCQELVEECFSFASDFGLRAARSLVLAVQMQLDRKLARLAIDWISFITDDCAPSDRKTFRWAVAALEFGHVMTHGAKVLALNETEFTKLQSKVARCIALLISHFDVLGTRWTHELQAKEEQQRKRGVTAKRNQYMTATGATKRAIDKETIATSSTFGASSDTASASGGVTYIRDVWMRKIQELEQKRNHEEQERKIVGKILDDQKPEDQSLVFLAPSSSNISFRWQQGRFIGAGTFGSVYLAINLDTSSVMAVKEIRFPDSSSLSALHKAIKEEMKVMEMLNHANIVQYYGMEVHRDKVYIFMEYCENGSLGSLLDHGGRIEDEVYIMKYAHELLSGLKYLHENNIVHRDIKPDNILIDSQGQLKLSDFGAAKILAKGQKTMGRTTMNMNVNSLAGTPMYMAPEVITGGDTGRKGSMDIWSLGCCIVQMATGRRPWSTLENEWSVMYHVVTGHPPLPDASQLSSDGIDFLKKCFTRNPMKRPTAHELLSHQWIVRYLELYDNPEGHMDAGDYVGDYDGTSGGVMEGTTDDPMASYNNGSMDGVDDSGMMRSIGSTRSYERPLVRSIANSMAIEGMANSLAYGEQAQAYFRDIAAQHAQDMEAYEQQQSYHRSLSPINSVRSVSSDYENNDH</sequence>
<dbReference type="InterPro" id="IPR050538">
    <property type="entry name" value="MAP_kinase_kinase_kinase"/>
</dbReference>
<comment type="similarity">
    <text evidence="1">Belongs to the protein kinase superfamily. STE Ser/Thr protein kinase family. MAP kinase kinase kinase subfamily.</text>
</comment>
<dbReference type="Pfam" id="PF00069">
    <property type="entry name" value="Pkinase"/>
    <property type="match status" value="1"/>
</dbReference>
<dbReference type="GeneID" id="83212424"/>
<feature type="domain" description="Protein kinase" evidence="9">
    <location>
        <begin position="1019"/>
        <end position="1287"/>
    </location>
</feature>
<dbReference type="PANTHER" id="PTHR48016:SF32">
    <property type="entry name" value="MITOGEN-ACTIVATED PROTEIN KINASE KINASE KINASE 4"/>
    <property type="match status" value="1"/>
</dbReference>
<keyword evidence="3" id="KW-0808">Transferase</keyword>
<evidence type="ECO:0000259" key="9">
    <source>
        <dbReference type="PROSITE" id="PS50011"/>
    </source>
</evidence>
<name>A0AAD7V7C5_9FUNG</name>
<feature type="binding site" evidence="7">
    <location>
        <position position="1048"/>
    </location>
    <ligand>
        <name>ATP</name>
        <dbReference type="ChEBI" id="CHEBI:30616"/>
    </ligand>
</feature>
<dbReference type="SUPFAM" id="SSF56112">
    <property type="entry name" value="Protein kinase-like (PK-like)"/>
    <property type="match status" value="1"/>
</dbReference>
<dbReference type="PANTHER" id="PTHR48016">
    <property type="entry name" value="MAP KINASE KINASE KINASE SSK2-RELATED-RELATED"/>
    <property type="match status" value="1"/>
</dbReference>
<dbReference type="InterPro" id="IPR045801">
    <property type="entry name" value="MEKK4_N"/>
</dbReference>
<dbReference type="InterPro" id="IPR000719">
    <property type="entry name" value="Prot_kinase_dom"/>
</dbReference>
<feature type="region of interest" description="Disordered" evidence="8">
    <location>
        <begin position="324"/>
        <end position="358"/>
    </location>
</feature>
<dbReference type="RefSeq" id="XP_058344210.1">
    <property type="nucleotide sequence ID" value="XM_058485060.1"/>
</dbReference>
<feature type="region of interest" description="Disordered" evidence="8">
    <location>
        <begin position="1402"/>
        <end position="1425"/>
    </location>
</feature>
<gene>
    <name evidence="10" type="ORF">O0I10_005011</name>
</gene>
<evidence type="ECO:0000313" key="10">
    <source>
        <dbReference type="EMBL" id="KAJ8659297.1"/>
    </source>
</evidence>
<dbReference type="SMART" id="SM00220">
    <property type="entry name" value="S_TKc"/>
    <property type="match status" value="1"/>
</dbReference>
<dbReference type="EMBL" id="JARTCD010000019">
    <property type="protein sequence ID" value="KAJ8659297.1"/>
    <property type="molecule type" value="Genomic_DNA"/>
</dbReference>
<feature type="compositionally biased region" description="Low complexity" evidence="8">
    <location>
        <begin position="331"/>
        <end position="349"/>
    </location>
</feature>
<dbReference type="Pfam" id="PF19431">
    <property type="entry name" value="MEKK4_N"/>
    <property type="match status" value="1"/>
</dbReference>
<evidence type="ECO:0000256" key="6">
    <source>
        <dbReference type="ARBA" id="ARBA00022840"/>
    </source>
</evidence>
<evidence type="ECO:0000256" key="4">
    <source>
        <dbReference type="ARBA" id="ARBA00022741"/>
    </source>
</evidence>
<keyword evidence="5" id="KW-0418">Kinase</keyword>
<dbReference type="Proteomes" id="UP001234581">
    <property type="component" value="Unassembled WGS sequence"/>
</dbReference>
<evidence type="ECO:0000256" key="2">
    <source>
        <dbReference type="ARBA" id="ARBA00022527"/>
    </source>
</evidence>
<evidence type="ECO:0000313" key="11">
    <source>
        <dbReference type="Proteomes" id="UP001234581"/>
    </source>
</evidence>
<dbReference type="PROSITE" id="PS00107">
    <property type="entry name" value="PROTEIN_KINASE_ATP"/>
    <property type="match status" value="1"/>
</dbReference>
<proteinExistence type="inferred from homology"/>
<feature type="region of interest" description="Disordered" evidence="8">
    <location>
        <begin position="97"/>
        <end position="127"/>
    </location>
</feature>
<evidence type="ECO:0000256" key="3">
    <source>
        <dbReference type="ARBA" id="ARBA00022679"/>
    </source>
</evidence>
<dbReference type="InterPro" id="IPR017441">
    <property type="entry name" value="Protein_kinase_ATP_BS"/>
</dbReference>
<evidence type="ECO:0000256" key="8">
    <source>
        <dbReference type="SAM" id="MobiDB-lite"/>
    </source>
</evidence>
<dbReference type="InterPro" id="IPR008271">
    <property type="entry name" value="Ser/Thr_kinase_AS"/>
</dbReference>
<dbReference type="PROSITE" id="PS00108">
    <property type="entry name" value="PROTEIN_KINASE_ST"/>
    <property type="match status" value="1"/>
</dbReference>
<dbReference type="GO" id="GO:0038066">
    <property type="term" value="P:p38MAPK cascade"/>
    <property type="evidence" value="ECO:0007669"/>
    <property type="project" value="TreeGrafter"/>
</dbReference>
<dbReference type="PROSITE" id="PS50011">
    <property type="entry name" value="PROTEIN_KINASE_DOM"/>
    <property type="match status" value="1"/>
</dbReference>
<keyword evidence="2" id="KW-0723">Serine/threonine-protein kinase</keyword>
<feature type="compositionally biased region" description="Basic and acidic residues" evidence="8">
    <location>
        <begin position="8"/>
        <end position="20"/>
    </location>
</feature>
<keyword evidence="11" id="KW-1185">Reference proteome</keyword>
<accession>A0AAD7V7C5</accession>
<evidence type="ECO:0000256" key="5">
    <source>
        <dbReference type="ARBA" id="ARBA00022777"/>
    </source>
</evidence>
<feature type="region of interest" description="Disordered" evidence="8">
    <location>
        <begin position="1322"/>
        <end position="1341"/>
    </location>
</feature>